<gene>
    <name evidence="1" type="ORF">AVEN_263569_1</name>
</gene>
<evidence type="ECO:0000313" key="1">
    <source>
        <dbReference type="EMBL" id="GBM68745.1"/>
    </source>
</evidence>
<comment type="caution">
    <text evidence="1">The sequence shown here is derived from an EMBL/GenBank/DDBJ whole genome shotgun (WGS) entry which is preliminary data.</text>
</comment>
<keyword evidence="2" id="KW-1185">Reference proteome</keyword>
<dbReference type="Proteomes" id="UP000499080">
    <property type="component" value="Unassembled WGS sequence"/>
</dbReference>
<protein>
    <submittedName>
        <fullName evidence="1">Uncharacterized protein</fullName>
    </submittedName>
</protein>
<dbReference type="AlphaFoldDB" id="A0A4Y2HU88"/>
<dbReference type="EMBL" id="BGPR01002160">
    <property type="protein sequence ID" value="GBM68745.1"/>
    <property type="molecule type" value="Genomic_DNA"/>
</dbReference>
<organism evidence="1 2">
    <name type="scientific">Araneus ventricosus</name>
    <name type="common">Orbweaver spider</name>
    <name type="synonym">Epeira ventricosa</name>
    <dbReference type="NCBI Taxonomy" id="182803"/>
    <lineage>
        <taxon>Eukaryota</taxon>
        <taxon>Metazoa</taxon>
        <taxon>Ecdysozoa</taxon>
        <taxon>Arthropoda</taxon>
        <taxon>Chelicerata</taxon>
        <taxon>Arachnida</taxon>
        <taxon>Araneae</taxon>
        <taxon>Araneomorphae</taxon>
        <taxon>Entelegynae</taxon>
        <taxon>Araneoidea</taxon>
        <taxon>Araneidae</taxon>
        <taxon>Araneus</taxon>
    </lineage>
</organism>
<name>A0A4Y2HU88_ARAVE</name>
<proteinExistence type="predicted"/>
<accession>A0A4Y2HU88</accession>
<reference evidence="1 2" key="1">
    <citation type="journal article" date="2019" name="Sci. Rep.">
        <title>Orb-weaving spider Araneus ventricosus genome elucidates the spidroin gene catalogue.</title>
        <authorList>
            <person name="Kono N."/>
            <person name="Nakamura H."/>
            <person name="Ohtoshi R."/>
            <person name="Moran D.A.P."/>
            <person name="Shinohara A."/>
            <person name="Yoshida Y."/>
            <person name="Fujiwara M."/>
            <person name="Mori M."/>
            <person name="Tomita M."/>
            <person name="Arakawa K."/>
        </authorList>
    </citation>
    <scope>NUCLEOTIDE SEQUENCE [LARGE SCALE GENOMIC DNA]</scope>
</reference>
<evidence type="ECO:0000313" key="2">
    <source>
        <dbReference type="Proteomes" id="UP000499080"/>
    </source>
</evidence>
<sequence length="95" mass="10937">MEFRSISLLLCSVCYSQWEDHFRTLDLPGLSISTLLLFCEDSLRQKCTETNRNIINIKRYLVSTIPQEKLLAAMNGVLPDLTAVLLKDEQNTKQF</sequence>